<reference evidence="2" key="1">
    <citation type="journal article" date="2023" name="Nat. Plants">
        <title>Single-cell RNA sequencing provides a high-resolution roadmap for understanding the multicellular compartmentation of specialized metabolism.</title>
        <authorList>
            <person name="Sun S."/>
            <person name="Shen X."/>
            <person name="Li Y."/>
            <person name="Li Y."/>
            <person name="Wang S."/>
            <person name="Li R."/>
            <person name="Zhang H."/>
            <person name="Shen G."/>
            <person name="Guo B."/>
            <person name="Wei J."/>
            <person name="Xu J."/>
            <person name="St-Pierre B."/>
            <person name="Chen S."/>
            <person name="Sun C."/>
        </authorList>
    </citation>
    <scope>NUCLEOTIDE SEQUENCE [LARGE SCALE GENOMIC DNA]</scope>
</reference>
<accession>A0ACC0BRX2</accession>
<proteinExistence type="predicted"/>
<evidence type="ECO:0000313" key="2">
    <source>
        <dbReference type="Proteomes" id="UP001060085"/>
    </source>
</evidence>
<sequence length="162" mass="18725">MRRLAKWVLSPSLKDGRRRIQQKETSHIGSTCQLLIERYKSQVDLVLVLVLALDLGRGPVRVLGKDLVGEGDRHEFLWKGPNGATVAENVIGDRNCGYRVVRDFVFGDEHQWPELQLNDDGCPIPPLHVQWIHHRTERVSNWADSYQNRITNWNARVARNRK</sequence>
<keyword evidence="2" id="KW-1185">Reference proteome</keyword>
<comment type="caution">
    <text evidence="1">The sequence shown here is derived from an EMBL/GenBank/DDBJ whole genome shotgun (WGS) entry which is preliminary data.</text>
</comment>
<protein>
    <submittedName>
        <fullName evidence="1">Uncharacterized protein</fullName>
    </submittedName>
</protein>
<evidence type="ECO:0000313" key="1">
    <source>
        <dbReference type="EMBL" id="KAI5675374.1"/>
    </source>
</evidence>
<organism evidence="1 2">
    <name type="scientific">Catharanthus roseus</name>
    <name type="common">Madagascar periwinkle</name>
    <name type="synonym">Vinca rosea</name>
    <dbReference type="NCBI Taxonomy" id="4058"/>
    <lineage>
        <taxon>Eukaryota</taxon>
        <taxon>Viridiplantae</taxon>
        <taxon>Streptophyta</taxon>
        <taxon>Embryophyta</taxon>
        <taxon>Tracheophyta</taxon>
        <taxon>Spermatophyta</taxon>
        <taxon>Magnoliopsida</taxon>
        <taxon>eudicotyledons</taxon>
        <taxon>Gunneridae</taxon>
        <taxon>Pentapetalae</taxon>
        <taxon>asterids</taxon>
        <taxon>lamiids</taxon>
        <taxon>Gentianales</taxon>
        <taxon>Apocynaceae</taxon>
        <taxon>Rauvolfioideae</taxon>
        <taxon>Vinceae</taxon>
        <taxon>Catharanthinae</taxon>
        <taxon>Catharanthus</taxon>
    </lineage>
</organism>
<dbReference type="Proteomes" id="UP001060085">
    <property type="component" value="Linkage Group LG02"/>
</dbReference>
<gene>
    <name evidence="1" type="ORF">M9H77_06324</name>
</gene>
<dbReference type="EMBL" id="CM044702">
    <property type="protein sequence ID" value="KAI5675374.1"/>
    <property type="molecule type" value="Genomic_DNA"/>
</dbReference>
<name>A0ACC0BRX2_CATRO</name>